<dbReference type="Gene3D" id="3.30.420.40">
    <property type="match status" value="2"/>
</dbReference>
<evidence type="ECO:0000256" key="6">
    <source>
        <dbReference type="ARBA" id="ARBA00063309"/>
    </source>
</evidence>
<comment type="function">
    <text evidence="5">Component of the SWR1 complex which mediates the ATP-dependent exchange of histone H2A for the H2A variant HZT1 leading to transcriptional regulation of selected genes by chromatin remodeling. Involved in chromosome stability.</text>
</comment>
<dbReference type="Gene3D" id="2.30.36.70">
    <property type="entry name" value="Actin, Chain A, domain 2"/>
    <property type="match status" value="1"/>
</dbReference>
<dbReference type="GO" id="GO:0005634">
    <property type="term" value="C:nucleus"/>
    <property type="evidence" value="ECO:0007669"/>
    <property type="project" value="UniProtKB-ARBA"/>
</dbReference>
<dbReference type="GO" id="GO:0005737">
    <property type="term" value="C:cytoplasm"/>
    <property type="evidence" value="ECO:0007669"/>
    <property type="project" value="UniProtKB-SubCell"/>
</dbReference>
<dbReference type="SMART" id="SM00268">
    <property type="entry name" value="ACTIN"/>
    <property type="match status" value="1"/>
</dbReference>
<dbReference type="EMBL" id="KZ993887">
    <property type="protein sequence ID" value="RKO94471.1"/>
    <property type="molecule type" value="Genomic_DNA"/>
</dbReference>
<evidence type="ECO:0000256" key="5">
    <source>
        <dbReference type="ARBA" id="ARBA00025222"/>
    </source>
</evidence>
<comment type="subcellular location">
    <subcellularLocation>
        <location evidence="1">Cytoplasm</location>
    </subcellularLocation>
</comment>
<comment type="similarity">
    <text evidence="2">Belongs to the actin family. ARP6 subfamily.</text>
</comment>
<accession>A0A4P9WMZ5</accession>
<dbReference type="CDD" id="cd10210">
    <property type="entry name" value="ASKHA_NBD_Arp6"/>
    <property type="match status" value="1"/>
</dbReference>
<dbReference type="InterPro" id="IPR043129">
    <property type="entry name" value="ATPase_NBD"/>
</dbReference>
<dbReference type="PANTHER" id="PTHR11937">
    <property type="entry name" value="ACTIN"/>
    <property type="match status" value="1"/>
</dbReference>
<dbReference type="FunFam" id="3.90.640.10:FF:000014">
    <property type="entry name" value="Putative actin-related protein 6"/>
    <property type="match status" value="1"/>
</dbReference>
<evidence type="ECO:0000256" key="2">
    <source>
        <dbReference type="ARBA" id="ARBA00005665"/>
    </source>
</evidence>
<dbReference type="Gene3D" id="3.90.640.10">
    <property type="entry name" value="Actin, Chain A, domain 4"/>
    <property type="match status" value="1"/>
</dbReference>
<evidence type="ECO:0000313" key="9">
    <source>
        <dbReference type="EMBL" id="RKO94471.1"/>
    </source>
</evidence>
<dbReference type="InterPro" id="IPR004000">
    <property type="entry name" value="Actin"/>
</dbReference>
<gene>
    <name evidence="9" type="ORF">BDK51DRAFT_3907</name>
</gene>
<evidence type="ECO:0000256" key="8">
    <source>
        <dbReference type="SAM" id="MobiDB-lite"/>
    </source>
</evidence>
<name>A0A4P9WMZ5_9FUNG</name>
<sequence length="299" mass="34303">AMTRTLVMDNGAHAIKAGYADDSESGRTIPNSITAGRGDRRSFVGDQLEDCKDYSGLYFRLPFERGYLTNWDVEKDVWDRVFSKQVLKCVPSEVSLMITEPCFNPPNIQQTYDEMVFEEYGFEAYHRSIAPKLCQYANVSEENPPSECMIVVDSGYSFTHIVPFCEGKPIQSAIKRINLGGKLLTNHLKEVVSFRYWNMMDETYLMNEIKEQCCYVTQNISVDFSISKSQTPENSILQRYVLPDFSTKKQKMQASQYDIRPHNQDSNDAPLSEDDQVLNMNNERFTIPEILFHPSDIGI</sequence>
<dbReference type="AlphaFoldDB" id="A0A4P9WMZ5"/>
<organism evidence="9 10">
    <name type="scientific">Blyttiomyces helicus</name>
    <dbReference type="NCBI Taxonomy" id="388810"/>
    <lineage>
        <taxon>Eukaryota</taxon>
        <taxon>Fungi</taxon>
        <taxon>Fungi incertae sedis</taxon>
        <taxon>Chytridiomycota</taxon>
        <taxon>Chytridiomycota incertae sedis</taxon>
        <taxon>Chytridiomycetes</taxon>
        <taxon>Chytridiomycetes incertae sedis</taxon>
        <taxon>Blyttiomyces</taxon>
    </lineage>
</organism>
<comment type="subunit">
    <text evidence="6">Component of the SWR1 chromatin remodeling complex.</text>
</comment>
<evidence type="ECO:0000256" key="1">
    <source>
        <dbReference type="ARBA" id="ARBA00004496"/>
    </source>
</evidence>
<dbReference type="Pfam" id="PF00022">
    <property type="entry name" value="Actin"/>
    <property type="match status" value="1"/>
</dbReference>
<keyword evidence="4" id="KW-0963">Cytoplasm</keyword>
<evidence type="ECO:0000313" key="10">
    <source>
        <dbReference type="Proteomes" id="UP000269721"/>
    </source>
</evidence>
<evidence type="ECO:0000256" key="3">
    <source>
        <dbReference type="ARBA" id="ARBA00018633"/>
    </source>
</evidence>
<feature type="region of interest" description="Disordered" evidence="8">
    <location>
        <begin position="253"/>
        <end position="272"/>
    </location>
</feature>
<dbReference type="OrthoDB" id="6220758at2759"/>
<feature type="non-terminal residue" evidence="9">
    <location>
        <position position="299"/>
    </location>
</feature>
<evidence type="ECO:0000256" key="7">
    <source>
        <dbReference type="ARBA" id="ARBA00073820"/>
    </source>
</evidence>
<proteinExistence type="inferred from homology"/>
<reference evidence="10" key="1">
    <citation type="journal article" date="2018" name="Nat. Microbiol.">
        <title>Leveraging single-cell genomics to expand the fungal tree of life.</title>
        <authorList>
            <person name="Ahrendt S.R."/>
            <person name="Quandt C.A."/>
            <person name="Ciobanu D."/>
            <person name="Clum A."/>
            <person name="Salamov A."/>
            <person name="Andreopoulos B."/>
            <person name="Cheng J.F."/>
            <person name="Woyke T."/>
            <person name="Pelin A."/>
            <person name="Henrissat B."/>
            <person name="Reynolds N.K."/>
            <person name="Benny G.L."/>
            <person name="Smith M.E."/>
            <person name="James T.Y."/>
            <person name="Grigoriev I.V."/>
        </authorList>
    </citation>
    <scope>NUCLEOTIDE SEQUENCE [LARGE SCALE GENOMIC DNA]</scope>
</reference>
<keyword evidence="10" id="KW-1185">Reference proteome</keyword>
<evidence type="ECO:0000256" key="4">
    <source>
        <dbReference type="ARBA" id="ARBA00022490"/>
    </source>
</evidence>
<protein>
    <recommendedName>
        <fullName evidence="3">Actin-like protein ARP6</fullName>
    </recommendedName>
    <alternativeName>
        <fullName evidence="7">Actin-like protein arp6</fullName>
    </alternativeName>
</protein>
<feature type="non-terminal residue" evidence="9">
    <location>
        <position position="1"/>
    </location>
</feature>
<dbReference type="Proteomes" id="UP000269721">
    <property type="component" value="Unassembled WGS sequence"/>
</dbReference>
<dbReference type="SUPFAM" id="SSF53067">
    <property type="entry name" value="Actin-like ATPase domain"/>
    <property type="match status" value="2"/>
</dbReference>